<dbReference type="EMBL" id="JARKIB010000001">
    <property type="protein sequence ID" value="KAJ7785759.1"/>
    <property type="molecule type" value="Genomic_DNA"/>
</dbReference>
<evidence type="ECO:0000313" key="3">
    <source>
        <dbReference type="Proteomes" id="UP001215598"/>
    </source>
</evidence>
<evidence type="ECO:0000313" key="1">
    <source>
        <dbReference type="EMBL" id="KAJ7785757.1"/>
    </source>
</evidence>
<accession>A0AAD7P320</accession>
<comment type="caution">
    <text evidence="1">The sequence shown here is derived from an EMBL/GenBank/DDBJ whole genome shotgun (WGS) entry which is preliminary data.</text>
</comment>
<proteinExistence type="predicted"/>
<dbReference type="EMBL" id="JARKIB010000001">
    <property type="protein sequence ID" value="KAJ7785757.1"/>
    <property type="molecule type" value="Genomic_DNA"/>
</dbReference>
<protein>
    <submittedName>
        <fullName evidence="1">Uncharacterized protein</fullName>
    </submittedName>
</protein>
<gene>
    <name evidence="1" type="ORF">B0H16DRAFT_1708002</name>
    <name evidence="2" type="ORF">B0H16DRAFT_1708004</name>
</gene>
<keyword evidence="3" id="KW-1185">Reference proteome</keyword>
<name>A0AAD7P320_9AGAR</name>
<dbReference type="Proteomes" id="UP001215598">
    <property type="component" value="Unassembled WGS sequence"/>
</dbReference>
<sequence length="90" mass="10140">MRPDPPFPTFSFVLSQQTQSTPPSFLVYPWTPVTYHQPVVQDPHSINAFPMWQPPVALPPNPVNTPTKILRALYQLFAGLIARLRARSAS</sequence>
<reference evidence="1" key="1">
    <citation type="submission" date="2023-03" db="EMBL/GenBank/DDBJ databases">
        <title>Massive genome expansion in bonnet fungi (Mycena s.s.) driven by repeated elements and novel gene families across ecological guilds.</title>
        <authorList>
            <consortium name="Lawrence Berkeley National Laboratory"/>
            <person name="Harder C.B."/>
            <person name="Miyauchi S."/>
            <person name="Viragh M."/>
            <person name="Kuo A."/>
            <person name="Thoen E."/>
            <person name="Andreopoulos B."/>
            <person name="Lu D."/>
            <person name="Skrede I."/>
            <person name="Drula E."/>
            <person name="Henrissat B."/>
            <person name="Morin E."/>
            <person name="Kohler A."/>
            <person name="Barry K."/>
            <person name="LaButti K."/>
            <person name="Morin E."/>
            <person name="Salamov A."/>
            <person name="Lipzen A."/>
            <person name="Mereny Z."/>
            <person name="Hegedus B."/>
            <person name="Baldrian P."/>
            <person name="Stursova M."/>
            <person name="Weitz H."/>
            <person name="Taylor A."/>
            <person name="Grigoriev I.V."/>
            <person name="Nagy L.G."/>
            <person name="Martin F."/>
            <person name="Kauserud H."/>
        </authorList>
    </citation>
    <scope>NUCLEOTIDE SEQUENCE</scope>
    <source>
        <strain evidence="1">CBHHK182m</strain>
    </source>
</reference>
<evidence type="ECO:0000313" key="2">
    <source>
        <dbReference type="EMBL" id="KAJ7785759.1"/>
    </source>
</evidence>
<dbReference type="AlphaFoldDB" id="A0AAD7P320"/>
<organism evidence="1 3">
    <name type="scientific">Mycena metata</name>
    <dbReference type="NCBI Taxonomy" id="1033252"/>
    <lineage>
        <taxon>Eukaryota</taxon>
        <taxon>Fungi</taxon>
        <taxon>Dikarya</taxon>
        <taxon>Basidiomycota</taxon>
        <taxon>Agaricomycotina</taxon>
        <taxon>Agaricomycetes</taxon>
        <taxon>Agaricomycetidae</taxon>
        <taxon>Agaricales</taxon>
        <taxon>Marasmiineae</taxon>
        <taxon>Mycenaceae</taxon>
        <taxon>Mycena</taxon>
    </lineage>
</organism>